<dbReference type="GO" id="GO:0004149">
    <property type="term" value="F:dihydrolipoyllysine-residue succinyltransferase activity"/>
    <property type="evidence" value="ECO:0007669"/>
    <property type="project" value="UniProtKB-EC"/>
</dbReference>
<comment type="subcellular location">
    <subcellularLocation>
        <location evidence="2">Mitochondrion</location>
    </subcellularLocation>
</comment>
<evidence type="ECO:0000256" key="13">
    <source>
        <dbReference type="ARBA" id="ARBA00031331"/>
    </source>
</evidence>
<evidence type="ECO:0000256" key="5">
    <source>
        <dbReference type="ARBA" id="ARBA00012945"/>
    </source>
</evidence>
<evidence type="ECO:0000256" key="10">
    <source>
        <dbReference type="ARBA" id="ARBA00022946"/>
    </source>
</evidence>
<dbReference type="PROSITE" id="PS00189">
    <property type="entry name" value="LIPOYL"/>
    <property type="match status" value="1"/>
</dbReference>
<name>A0A267F9W0_9PLAT</name>
<evidence type="ECO:0000256" key="14">
    <source>
        <dbReference type="ARBA" id="ARBA00032406"/>
    </source>
</evidence>
<evidence type="ECO:0000256" key="1">
    <source>
        <dbReference type="ARBA" id="ARBA00001938"/>
    </source>
</evidence>
<evidence type="ECO:0000256" key="15">
    <source>
        <dbReference type="ARBA" id="ARBA00046046"/>
    </source>
</evidence>
<feature type="compositionally biased region" description="Basic and acidic residues" evidence="16">
    <location>
        <begin position="164"/>
        <end position="175"/>
    </location>
</feature>
<keyword evidence="7" id="KW-0816">Tricarboxylic acid cycle</keyword>
<evidence type="ECO:0000256" key="4">
    <source>
        <dbReference type="ARBA" id="ARBA00007317"/>
    </source>
</evidence>
<dbReference type="Gene3D" id="2.40.50.100">
    <property type="match status" value="1"/>
</dbReference>
<dbReference type="GO" id="GO:0045252">
    <property type="term" value="C:oxoglutarate dehydrogenase complex"/>
    <property type="evidence" value="ECO:0007669"/>
    <property type="project" value="InterPro"/>
</dbReference>
<dbReference type="FunFam" id="3.30.559.10:FF:000006">
    <property type="entry name" value="Dihydrolipoyllysine-residue succinyltransferase component of 2-oxoglutarate dehydrogenase complex, mitochondrial"/>
    <property type="match status" value="1"/>
</dbReference>
<dbReference type="Proteomes" id="UP000215902">
    <property type="component" value="Unassembled WGS sequence"/>
</dbReference>
<feature type="region of interest" description="Disordered" evidence="16">
    <location>
        <begin position="157"/>
        <end position="239"/>
    </location>
</feature>
<dbReference type="PANTHER" id="PTHR43416:SF5">
    <property type="entry name" value="DIHYDROLIPOYLLYSINE-RESIDUE SUCCINYLTRANSFERASE COMPONENT OF 2-OXOGLUTARATE DEHYDROGENASE COMPLEX, MITOCHONDRIAL"/>
    <property type="match status" value="1"/>
</dbReference>
<evidence type="ECO:0000256" key="16">
    <source>
        <dbReference type="SAM" id="MobiDB-lite"/>
    </source>
</evidence>
<protein>
    <recommendedName>
        <fullName evidence="6">Dihydrolipoyllysine-residue succinyltransferase component of 2-oxoglutarate dehydrogenase complex, mitochondrial</fullName>
        <ecNumber evidence="5">2.3.1.61</ecNumber>
    </recommendedName>
    <alternativeName>
        <fullName evidence="14">2-oxoglutarate dehydrogenase complex component E2</fullName>
    </alternativeName>
    <alternativeName>
        <fullName evidence="13">E2K</fullName>
    </alternativeName>
</protein>
<keyword evidence="8" id="KW-0808">Transferase</keyword>
<keyword evidence="12" id="KW-0012">Acyltransferase</keyword>
<evidence type="ECO:0000256" key="12">
    <source>
        <dbReference type="ARBA" id="ARBA00023315"/>
    </source>
</evidence>
<comment type="cofactor">
    <cofactor evidence="1">
        <name>(R)-lipoate</name>
        <dbReference type="ChEBI" id="CHEBI:83088"/>
    </cofactor>
</comment>
<dbReference type="EMBL" id="NIVC01001232">
    <property type="protein sequence ID" value="PAA70493.1"/>
    <property type="molecule type" value="Genomic_DNA"/>
</dbReference>
<dbReference type="PROSITE" id="PS50968">
    <property type="entry name" value="BIOTINYL_LIPOYL"/>
    <property type="match status" value="1"/>
</dbReference>
<keyword evidence="9" id="KW-0450">Lipoyl</keyword>
<feature type="compositionally biased region" description="Low complexity" evidence="16">
    <location>
        <begin position="176"/>
        <end position="196"/>
    </location>
</feature>
<dbReference type="NCBIfam" id="TIGR01347">
    <property type="entry name" value="sucB"/>
    <property type="match status" value="1"/>
</dbReference>
<feature type="compositionally biased region" description="Low complexity" evidence="16">
    <location>
        <begin position="216"/>
        <end position="227"/>
    </location>
</feature>
<comment type="caution">
    <text evidence="18">The sequence shown here is derived from an EMBL/GenBank/DDBJ whole genome shotgun (WGS) entry which is preliminary data.</text>
</comment>
<comment type="similarity">
    <text evidence="4">Belongs to the 2-oxoacid dehydrogenase family.</text>
</comment>
<evidence type="ECO:0000256" key="8">
    <source>
        <dbReference type="ARBA" id="ARBA00022679"/>
    </source>
</evidence>
<dbReference type="InterPro" id="IPR050537">
    <property type="entry name" value="2-oxoacid_dehydrogenase"/>
</dbReference>
<dbReference type="InterPro" id="IPR003016">
    <property type="entry name" value="2-oxoA_DH_lipoyl-BS"/>
</dbReference>
<evidence type="ECO:0000256" key="7">
    <source>
        <dbReference type="ARBA" id="ARBA00022532"/>
    </source>
</evidence>
<dbReference type="GO" id="GO:0005739">
    <property type="term" value="C:mitochondrion"/>
    <property type="evidence" value="ECO:0007669"/>
    <property type="project" value="UniProtKB-SubCell"/>
</dbReference>
<reference evidence="18 19" key="1">
    <citation type="submission" date="2017-06" db="EMBL/GenBank/DDBJ databases">
        <title>A platform for efficient transgenesis in Macrostomum lignano, a flatworm model organism for stem cell research.</title>
        <authorList>
            <person name="Berezikov E."/>
        </authorList>
    </citation>
    <scope>NUCLEOTIDE SEQUENCE [LARGE SCALE GENOMIC DNA]</scope>
    <source>
        <strain evidence="18">DV1</strain>
        <tissue evidence="18">Whole organism</tissue>
    </source>
</reference>
<comment type="function">
    <text evidence="15">Dihydrolipoamide succinyltransferase (E2) component of the 2-oxoglutarate dehydrogenase complex. The 2-oxoglutarate dehydrogenase complex catalyzes the overall conversion of 2-oxoglutarate to succinyl-CoA and CO(2). The 2-oxoglutarate dehydrogenase complex is mainly active in the mitochondrion. A fraction of the 2-oxoglutarate dehydrogenase complex also localizes in the nucleus and is required for lysine succinylation of histones: associates with KAT2A on chromatin and provides succinyl-CoA to histone succinyltransferase KAT2A.</text>
</comment>
<dbReference type="InterPro" id="IPR011053">
    <property type="entry name" value="Single_hybrid_motif"/>
</dbReference>
<dbReference type="InterPro" id="IPR001078">
    <property type="entry name" value="2-oxoacid_DH_actylTfrase"/>
</dbReference>
<evidence type="ECO:0000259" key="17">
    <source>
        <dbReference type="PROSITE" id="PS50968"/>
    </source>
</evidence>
<gene>
    <name evidence="18" type="ORF">BOX15_Mlig005904g1</name>
</gene>
<dbReference type="GO" id="GO:0006099">
    <property type="term" value="P:tricarboxylic acid cycle"/>
    <property type="evidence" value="ECO:0007669"/>
    <property type="project" value="UniProtKB-KW"/>
</dbReference>
<dbReference type="InterPro" id="IPR006255">
    <property type="entry name" value="SucB"/>
</dbReference>
<evidence type="ECO:0000313" key="18">
    <source>
        <dbReference type="EMBL" id="PAA70493.1"/>
    </source>
</evidence>
<dbReference type="GO" id="GO:0033512">
    <property type="term" value="P:L-lysine catabolic process to acetyl-CoA via saccharopine"/>
    <property type="evidence" value="ECO:0007669"/>
    <property type="project" value="UniProtKB-UniPathway"/>
</dbReference>
<evidence type="ECO:0000313" key="19">
    <source>
        <dbReference type="Proteomes" id="UP000215902"/>
    </source>
</evidence>
<dbReference type="Gene3D" id="3.30.559.10">
    <property type="entry name" value="Chloramphenicol acetyltransferase-like domain"/>
    <property type="match status" value="1"/>
</dbReference>
<proteinExistence type="inferred from homology"/>
<dbReference type="AlphaFoldDB" id="A0A267F9W0"/>
<evidence type="ECO:0000256" key="9">
    <source>
        <dbReference type="ARBA" id="ARBA00022823"/>
    </source>
</evidence>
<dbReference type="SUPFAM" id="SSF52777">
    <property type="entry name" value="CoA-dependent acyltransferases"/>
    <property type="match status" value="1"/>
</dbReference>
<accession>A0A267F9W0</accession>
<dbReference type="OrthoDB" id="5391403at2759"/>
<dbReference type="EC" id="2.3.1.61" evidence="5"/>
<evidence type="ECO:0000256" key="11">
    <source>
        <dbReference type="ARBA" id="ARBA00023128"/>
    </source>
</evidence>
<keyword evidence="19" id="KW-1185">Reference proteome</keyword>
<dbReference type="CDD" id="cd06849">
    <property type="entry name" value="lipoyl_domain"/>
    <property type="match status" value="1"/>
</dbReference>
<sequence>MLGHVIKTSQVASRQFLRVILTKNSHKCLCRSISSACNSTSNSHQASFLTSGKVVFMNHHSIPYYQWRQLHTSRSLRGGVVTGKVPAFAESVTEGDIRWEKQVGDTVAEDELVAEVETDKTSVQVHSPCAGVITELLVPDGQKVVAHQEVFKIEAGGAAPAAAKSDKKAAVEEKPAAPQQQQPEQPKQPEQQAPAAPKEDKLVASQAPSKPPPLPQAAASSSASAPSTSTVGARSERRVKMSRMRLRIAERLKEAQNTCAMLTTFNEIDMSNVFEMRAKFQPAFEKQHGVKLGFMSPFVKAAAYALQQQAAVNAVIDGGDIVYRDYVDISVAVATPKGLVVPVLRGVHNMNLADIEHEIAALGVKARKNELAIEDMDGGTFTISNGGVFGSLFGTPIINPPQSAILGMHGVFDRPMAVNGKVEIRPMMFVALTYDHRLIDGREAVTFLRKIKSFVEDPRILLLGL</sequence>
<feature type="domain" description="Lipoyl-binding" evidence="17">
    <location>
        <begin position="80"/>
        <end position="154"/>
    </location>
</feature>
<keyword evidence="11" id="KW-0496">Mitochondrion</keyword>
<organism evidence="18 19">
    <name type="scientific">Macrostomum lignano</name>
    <dbReference type="NCBI Taxonomy" id="282301"/>
    <lineage>
        <taxon>Eukaryota</taxon>
        <taxon>Metazoa</taxon>
        <taxon>Spiralia</taxon>
        <taxon>Lophotrochozoa</taxon>
        <taxon>Platyhelminthes</taxon>
        <taxon>Rhabditophora</taxon>
        <taxon>Macrostomorpha</taxon>
        <taxon>Macrostomida</taxon>
        <taxon>Macrostomidae</taxon>
        <taxon>Macrostomum</taxon>
    </lineage>
</organism>
<dbReference type="UniPathway" id="UPA00868">
    <property type="reaction ID" value="UER00840"/>
</dbReference>
<dbReference type="InterPro" id="IPR000089">
    <property type="entry name" value="Biotin_lipoyl"/>
</dbReference>
<evidence type="ECO:0000256" key="2">
    <source>
        <dbReference type="ARBA" id="ARBA00004173"/>
    </source>
</evidence>
<evidence type="ECO:0000256" key="3">
    <source>
        <dbReference type="ARBA" id="ARBA00005145"/>
    </source>
</evidence>
<evidence type="ECO:0000256" key="6">
    <source>
        <dbReference type="ARBA" id="ARBA00020294"/>
    </source>
</evidence>
<dbReference type="InterPro" id="IPR023213">
    <property type="entry name" value="CAT-like_dom_sf"/>
</dbReference>
<dbReference type="PANTHER" id="PTHR43416">
    <property type="entry name" value="DIHYDROLIPOYLLYSINE-RESIDUE SUCCINYLTRANSFERASE COMPONENT OF 2-OXOGLUTARATE DEHYDROGENASE COMPLEX, MITOCHONDRIAL-RELATED"/>
    <property type="match status" value="1"/>
</dbReference>
<dbReference type="STRING" id="282301.A0A267F9W0"/>
<comment type="pathway">
    <text evidence="3">Amino-acid degradation; L-lysine degradation via saccharopine pathway; glutaryl-CoA from L-lysine: step 6/6.</text>
</comment>
<dbReference type="Pfam" id="PF00198">
    <property type="entry name" value="2-oxoacid_dh"/>
    <property type="match status" value="1"/>
</dbReference>
<dbReference type="Pfam" id="PF00364">
    <property type="entry name" value="Biotin_lipoyl"/>
    <property type="match status" value="1"/>
</dbReference>
<dbReference type="NCBIfam" id="NF004309">
    <property type="entry name" value="PRK05704.1"/>
    <property type="match status" value="1"/>
</dbReference>
<keyword evidence="10" id="KW-0809">Transit peptide</keyword>
<dbReference type="SUPFAM" id="SSF51230">
    <property type="entry name" value="Single hybrid motif"/>
    <property type="match status" value="1"/>
</dbReference>